<name>A0ABU1I982_9BURK</name>
<gene>
    <name evidence="1" type="ORF">QE399_001354</name>
</gene>
<sequence>MPDAADAPRARAALPLVYACSGCSSAAQLANHVAVQLDRRGVAEMSCIAGVGGDVPHLLRILEGGRPVIALDGCPLVCVASSLARHGRTADRHYQLQRHGVKKRAHEDFDPAQARAVYDTVVADLAREPLGDAHPAAQRLRHG</sequence>
<proteinExistence type="predicted"/>
<dbReference type="RefSeq" id="WP_309827389.1">
    <property type="nucleotide sequence ID" value="NZ_JAVIZX010000001.1"/>
</dbReference>
<evidence type="ECO:0000313" key="2">
    <source>
        <dbReference type="Proteomes" id="UP001267710"/>
    </source>
</evidence>
<evidence type="ECO:0000313" key="1">
    <source>
        <dbReference type="EMBL" id="MDR6213665.1"/>
    </source>
</evidence>
<dbReference type="EMBL" id="JAVIZX010000001">
    <property type="protein sequence ID" value="MDR6213665.1"/>
    <property type="molecule type" value="Genomic_DNA"/>
</dbReference>
<reference evidence="1 2" key="1">
    <citation type="submission" date="2023-08" db="EMBL/GenBank/DDBJ databases">
        <title>Functional and genomic diversity of the sorghum phyllosphere microbiome.</title>
        <authorList>
            <person name="Shade A."/>
        </authorList>
    </citation>
    <scope>NUCLEOTIDE SEQUENCE [LARGE SCALE GENOMIC DNA]</scope>
    <source>
        <strain evidence="1 2">SORGH_AS_0335</strain>
    </source>
</reference>
<keyword evidence="2" id="KW-1185">Reference proteome</keyword>
<comment type="caution">
    <text evidence="1">The sequence shown here is derived from an EMBL/GenBank/DDBJ whole genome shotgun (WGS) entry which is preliminary data.</text>
</comment>
<dbReference type="InterPro" id="IPR014958">
    <property type="entry name" value="DGC"/>
</dbReference>
<protein>
    <submittedName>
        <fullName evidence="1">Metal-binding protein</fullName>
    </submittedName>
</protein>
<dbReference type="Proteomes" id="UP001267710">
    <property type="component" value="Unassembled WGS sequence"/>
</dbReference>
<accession>A0ABU1I982</accession>
<organism evidence="1 2">
    <name type="scientific">Paracidovorax wautersii</name>
    <dbReference type="NCBI Taxonomy" id="1177982"/>
    <lineage>
        <taxon>Bacteria</taxon>
        <taxon>Pseudomonadati</taxon>
        <taxon>Pseudomonadota</taxon>
        <taxon>Betaproteobacteria</taxon>
        <taxon>Burkholderiales</taxon>
        <taxon>Comamonadaceae</taxon>
        <taxon>Paracidovorax</taxon>
    </lineage>
</organism>
<dbReference type="Pfam" id="PF08859">
    <property type="entry name" value="DGC"/>
    <property type="match status" value="1"/>
</dbReference>